<name>A0A7X9RHV5_9FIRM</name>
<accession>A0A7X9RHV5</accession>
<dbReference type="Gene3D" id="3.40.630.30">
    <property type="match status" value="1"/>
</dbReference>
<evidence type="ECO:0000313" key="1">
    <source>
        <dbReference type="EMBL" id="NME43373.1"/>
    </source>
</evidence>
<dbReference type="RefSeq" id="WP_168964479.1">
    <property type="nucleotide sequence ID" value="NZ_CALCIP010000037.1"/>
</dbReference>
<dbReference type="Proteomes" id="UP000540014">
    <property type="component" value="Unassembled WGS sequence"/>
</dbReference>
<comment type="caution">
    <text evidence="1">The sequence shown here is derived from an EMBL/GenBank/DDBJ whole genome shotgun (WGS) entry which is preliminary data.</text>
</comment>
<dbReference type="AlphaFoldDB" id="A0A7X9RHV5"/>
<sequence>MNKSVYKTVCLNDLIYKLKLSNDDIQKILAEFSCPLNKDVEYFLKLKAIEFEKVNLARTYLVYAINNNDSKLCGVYSLASGHLVLDSKISRAQKKKFFGTTYSFGRHINTHLIGQLSKNYHNNYNQLISGTSLIELAFHRIKEKINAAQVQLFILTVKMNLNLENFMKV</sequence>
<evidence type="ECO:0000313" key="2">
    <source>
        <dbReference type="Proteomes" id="UP000540014"/>
    </source>
</evidence>
<proteinExistence type="predicted"/>
<dbReference type="EMBL" id="JABAFR010000001">
    <property type="protein sequence ID" value="NME43373.1"/>
    <property type="molecule type" value="Genomic_DNA"/>
</dbReference>
<gene>
    <name evidence="1" type="ORF">HF861_00525</name>
</gene>
<organism evidence="1 2">
    <name type="scientific">Faecalicoccus pleomorphus</name>
    <dbReference type="NCBI Taxonomy" id="1323"/>
    <lineage>
        <taxon>Bacteria</taxon>
        <taxon>Bacillati</taxon>
        <taxon>Bacillota</taxon>
        <taxon>Erysipelotrichia</taxon>
        <taxon>Erysipelotrichales</taxon>
        <taxon>Erysipelotrichaceae</taxon>
        <taxon>Faecalicoccus</taxon>
    </lineage>
</organism>
<protein>
    <submittedName>
        <fullName evidence="1">Uncharacterized protein</fullName>
    </submittedName>
</protein>
<reference evidence="1 2" key="1">
    <citation type="submission" date="2020-04" db="EMBL/GenBank/DDBJ databases">
        <authorList>
            <person name="Hitch T.C.A."/>
            <person name="Wylensek D."/>
            <person name="Clavel T."/>
        </authorList>
    </citation>
    <scope>NUCLEOTIDE SEQUENCE [LARGE SCALE GENOMIC DNA]</scope>
    <source>
        <strain evidence="1 2">BSM-383-APC-22F</strain>
    </source>
</reference>